<dbReference type="EMBL" id="DUFW01000050">
    <property type="protein sequence ID" value="HIH21633.1"/>
    <property type="molecule type" value="Genomic_DNA"/>
</dbReference>
<dbReference type="Proteomes" id="UP000590964">
    <property type="component" value="Unassembled WGS sequence"/>
</dbReference>
<proteinExistence type="predicted"/>
<name>A0A7J4JV23_9ARCH</name>
<sequence length="124" mass="13735">MLSPKGQASFELLLLVAFVFTLSFFVAAYFFEESEQTSVEAKAKSVVLEALNKEEDFHYVNSVAYFKATNSFEICFRPDNPVSGRVKDSLITAFPSLSLTDALITFKYTNINSPDCSIPPATTP</sequence>
<evidence type="ECO:0000313" key="2">
    <source>
        <dbReference type="EMBL" id="HIH21633.1"/>
    </source>
</evidence>
<reference evidence="3" key="1">
    <citation type="journal article" date="2020" name="bioRxiv">
        <title>A rank-normalized archaeal taxonomy based on genome phylogeny resolves widespread incomplete and uneven classifications.</title>
        <authorList>
            <person name="Rinke C."/>
            <person name="Chuvochina M."/>
            <person name="Mussig A.J."/>
            <person name="Chaumeil P.-A."/>
            <person name="Waite D.W."/>
            <person name="Whitman W.B."/>
            <person name="Parks D.H."/>
            <person name="Hugenholtz P."/>
        </authorList>
    </citation>
    <scope>NUCLEOTIDE SEQUENCE [LARGE SCALE GENOMIC DNA]</scope>
</reference>
<comment type="caution">
    <text evidence="2">The sequence shown here is derived from an EMBL/GenBank/DDBJ whole genome shotgun (WGS) entry which is preliminary data.</text>
</comment>
<keyword evidence="1" id="KW-0812">Transmembrane</keyword>
<gene>
    <name evidence="2" type="ORF">HA222_03180</name>
</gene>
<evidence type="ECO:0000313" key="3">
    <source>
        <dbReference type="Proteomes" id="UP000590964"/>
    </source>
</evidence>
<evidence type="ECO:0008006" key="4">
    <source>
        <dbReference type="Google" id="ProtNLM"/>
    </source>
</evidence>
<protein>
    <recommendedName>
        <fullName evidence="4">Class III signal peptide-containing protein</fullName>
    </recommendedName>
</protein>
<evidence type="ECO:0000256" key="1">
    <source>
        <dbReference type="SAM" id="Phobius"/>
    </source>
</evidence>
<keyword evidence="1" id="KW-1133">Transmembrane helix</keyword>
<organism evidence="2 3">
    <name type="scientific">Candidatus Iainarchaeum sp</name>
    <dbReference type="NCBI Taxonomy" id="3101447"/>
    <lineage>
        <taxon>Archaea</taxon>
        <taxon>Candidatus Iainarchaeota</taxon>
        <taxon>Candidatus Iainarchaeia</taxon>
        <taxon>Candidatus Iainarchaeales</taxon>
        <taxon>Candidatus Iainarchaeaceae</taxon>
        <taxon>Candidatus Iainarchaeum</taxon>
    </lineage>
</organism>
<dbReference type="AlphaFoldDB" id="A0A7J4JV23"/>
<accession>A0A7J4JV23</accession>
<keyword evidence="1" id="KW-0472">Membrane</keyword>
<feature type="transmembrane region" description="Helical" evidence="1">
    <location>
        <begin position="12"/>
        <end position="31"/>
    </location>
</feature>